<accession>A0A1H6FP69</accession>
<comment type="caution">
    <text evidence="4">Lacks conserved residue(s) required for the propagation of feature annotation.</text>
</comment>
<evidence type="ECO:0000313" key="9">
    <source>
        <dbReference type="EMBL" id="SEH11928.1"/>
    </source>
</evidence>
<dbReference type="PANTHER" id="PTHR11142">
    <property type="entry name" value="PSEUDOURIDYLATE SYNTHASE"/>
    <property type="match status" value="1"/>
</dbReference>
<evidence type="ECO:0000259" key="8">
    <source>
        <dbReference type="Pfam" id="PF01416"/>
    </source>
</evidence>
<dbReference type="EC" id="5.4.99.12" evidence="4"/>
<evidence type="ECO:0000256" key="1">
    <source>
        <dbReference type="ARBA" id="ARBA00009375"/>
    </source>
</evidence>
<comment type="subunit">
    <text evidence="4">Homodimer.</text>
</comment>
<evidence type="ECO:0000256" key="7">
    <source>
        <dbReference type="RuleBase" id="RU003792"/>
    </source>
</evidence>
<dbReference type="CDD" id="cd02570">
    <property type="entry name" value="PseudoU_synth_EcTruA"/>
    <property type="match status" value="1"/>
</dbReference>
<dbReference type="RefSeq" id="WP_177169331.1">
    <property type="nucleotide sequence ID" value="NZ_FNWJ01000001.1"/>
</dbReference>
<dbReference type="InterPro" id="IPR020097">
    <property type="entry name" value="PsdUridine_synth_TruA_a/b_dom"/>
</dbReference>
<comment type="function">
    <text evidence="4">Formation of pseudouridine at positions 38, 39 and 40 in the anticodon stem and loop of transfer RNAs.</text>
</comment>
<keyword evidence="3 4" id="KW-0413">Isomerase</keyword>
<dbReference type="Pfam" id="PF01416">
    <property type="entry name" value="PseudoU_synth_1"/>
    <property type="match status" value="1"/>
</dbReference>
<dbReference type="AlphaFoldDB" id="A0A1H6FP69"/>
<dbReference type="Proteomes" id="UP000222056">
    <property type="component" value="Unassembled WGS sequence"/>
</dbReference>
<keyword evidence="2 4" id="KW-0819">tRNA processing</keyword>
<feature type="active site" description="Nucleophile" evidence="4 5">
    <location>
        <position position="51"/>
    </location>
</feature>
<dbReference type="SUPFAM" id="SSF55120">
    <property type="entry name" value="Pseudouridine synthase"/>
    <property type="match status" value="1"/>
</dbReference>
<evidence type="ECO:0000256" key="3">
    <source>
        <dbReference type="ARBA" id="ARBA00023235"/>
    </source>
</evidence>
<proteinExistence type="inferred from homology"/>
<sequence>MSAKLLLEYDGSGFRGWARQPGLRTVQGVLEDALAELCGIPVATTVAGRTDAGVHALGQVVSHPGRALPAGAINARLPADVRVLRSEDAPEGFDARRDARSRRYRYRIYTRAVPSPFEHGRAWQLGFSPDLELLQAYAGLLPGTHDFTAFTPADTDHVRFERVVLEARWLRESEHLIAFEIEADTFLRHMVRTLVGTMVEMARRRHDPARLARLLTGRPRTEAGMTAPPDGLYLTHVRY</sequence>
<dbReference type="InterPro" id="IPR020094">
    <property type="entry name" value="TruA/RsuA/RluB/E/F_N"/>
</dbReference>
<name>A0A1H6FP69_THEAL</name>
<dbReference type="NCBIfam" id="TIGR00071">
    <property type="entry name" value="hisT_truA"/>
    <property type="match status" value="1"/>
</dbReference>
<evidence type="ECO:0000256" key="2">
    <source>
        <dbReference type="ARBA" id="ARBA00022694"/>
    </source>
</evidence>
<dbReference type="PIRSF" id="PIRSF001430">
    <property type="entry name" value="tRNA_psdUrid_synth"/>
    <property type="match status" value="1"/>
</dbReference>
<evidence type="ECO:0000256" key="6">
    <source>
        <dbReference type="PIRSR" id="PIRSR001430-2"/>
    </source>
</evidence>
<comment type="similarity">
    <text evidence="1 4 7">Belongs to the tRNA pseudouridine synthase TruA family.</text>
</comment>
<evidence type="ECO:0000256" key="4">
    <source>
        <dbReference type="HAMAP-Rule" id="MF_00171"/>
    </source>
</evidence>
<keyword evidence="10" id="KW-1185">Reference proteome</keyword>
<organism evidence="9 10">
    <name type="scientific">Thermoleophilum album</name>
    <dbReference type="NCBI Taxonomy" id="29539"/>
    <lineage>
        <taxon>Bacteria</taxon>
        <taxon>Bacillati</taxon>
        <taxon>Actinomycetota</taxon>
        <taxon>Thermoleophilia</taxon>
        <taxon>Thermoleophilales</taxon>
        <taxon>Thermoleophilaceae</taxon>
        <taxon>Thermoleophilum</taxon>
    </lineage>
</organism>
<dbReference type="GO" id="GO:0160147">
    <property type="term" value="F:tRNA pseudouridine(38-40) synthase activity"/>
    <property type="evidence" value="ECO:0007669"/>
    <property type="project" value="UniProtKB-EC"/>
</dbReference>
<dbReference type="PANTHER" id="PTHR11142:SF0">
    <property type="entry name" value="TRNA PSEUDOURIDINE SYNTHASE-LIKE 1"/>
    <property type="match status" value="1"/>
</dbReference>
<reference evidence="10" key="1">
    <citation type="submission" date="2016-10" db="EMBL/GenBank/DDBJ databases">
        <authorList>
            <person name="Varghese N."/>
            <person name="Submissions S."/>
        </authorList>
    </citation>
    <scope>NUCLEOTIDE SEQUENCE [LARGE SCALE GENOMIC DNA]</scope>
    <source>
        <strain evidence="10">ATCC 35263</strain>
    </source>
</reference>
<evidence type="ECO:0000256" key="5">
    <source>
        <dbReference type="PIRSR" id="PIRSR001430-1"/>
    </source>
</evidence>
<dbReference type="STRING" id="29539.SAMN02745716_0927"/>
<dbReference type="InterPro" id="IPR001406">
    <property type="entry name" value="PsdUridine_synth_TruA"/>
</dbReference>
<dbReference type="GO" id="GO:0031119">
    <property type="term" value="P:tRNA pseudouridine synthesis"/>
    <property type="evidence" value="ECO:0007669"/>
    <property type="project" value="UniProtKB-UniRule"/>
</dbReference>
<feature type="binding site" evidence="4 6">
    <location>
        <position position="104"/>
    </location>
    <ligand>
        <name>substrate</name>
    </ligand>
</feature>
<dbReference type="InterPro" id="IPR020095">
    <property type="entry name" value="PsdUridine_synth_TruA_C"/>
</dbReference>
<dbReference type="HAMAP" id="MF_00171">
    <property type="entry name" value="TruA"/>
    <property type="match status" value="1"/>
</dbReference>
<dbReference type="Gene3D" id="3.30.70.580">
    <property type="entry name" value="Pseudouridine synthase I, catalytic domain, N-terminal subdomain"/>
    <property type="match status" value="1"/>
</dbReference>
<comment type="catalytic activity">
    <reaction evidence="4 7">
        <text>uridine(38/39/40) in tRNA = pseudouridine(38/39/40) in tRNA</text>
        <dbReference type="Rhea" id="RHEA:22376"/>
        <dbReference type="Rhea" id="RHEA-COMP:10085"/>
        <dbReference type="Rhea" id="RHEA-COMP:10087"/>
        <dbReference type="ChEBI" id="CHEBI:65314"/>
        <dbReference type="ChEBI" id="CHEBI:65315"/>
        <dbReference type="EC" id="5.4.99.12"/>
    </reaction>
</comment>
<dbReference type="GO" id="GO:0003723">
    <property type="term" value="F:RNA binding"/>
    <property type="evidence" value="ECO:0007669"/>
    <property type="project" value="InterPro"/>
</dbReference>
<protein>
    <recommendedName>
        <fullName evidence="4">tRNA pseudouridine synthase A</fullName>
        <ecNumber evidence="4">5.4.99.12</ecNumber>
    </recommendedName>
    <alternativeName>
        <fullName evidence="4">tRNA pseudouridine(38-40) synthase</fullName>
    </alternativeName>
    <alternativeName>
        <fullName evidence="4">tRNA pseudouridylate synthase I</fullName>
    </alternativeName>
    <alternativeName>
        <fullName evidence="4">tRNA-uridine isomerase I</fullName>
    </alternativeName>
</protein>
<feature type="domain" description="Pseudouridine synthase I TruA alpha/beta" evidence="8">
    <location>
        <begin position="140"/>
        <end position="239"/>
    </location>
</feature>
<dbReference type="Gene3D" id="3.30.70.660">
    <property type="entry name" value="Pseudouridine synthase I, catalytic domain, C-terminal subdomain"/>
    <property type="match status" value="1"/>
</dbReference>
<gene>
    <name evidence="4" type="primary">truA</name>
    <name evidence="9" type="ORF">SAMN02745716_0927</name>
</gene>
<evidence type="ECO:0000313" key="10">
    <source>
        <dbReference type="Proteomes" id="UP000222056"/>
    </source>
</evidence>
<dbReference type="InterPro" id="IPR020103">
    <property type="entry name" value="PsdUridine_synth_cat_dom_sf"/>
</dbReference>
<dbReference type="EMBL" id="FNWJ01000001">
    <property type="protein sequence ID" value="SEH11928.1"/>
    <property type="molecule type" value="Genomic_DNA"/>
</dbReference>